<dbReference type="Proteomes" id="UP000219612">
    <property type="component" value="Unassembled WGS sequence"/>
</dbReference>
<dbReference type="InterPro" id="IPR029033">
    <property type="entry name" value="His_PPase_superfam"/>
</dbReference>
<gene>
    <name evidence="1" type="ORF">SAMN05421748_12562</name>
</gene>
<dbReference type="OrthoDB" id="9810154at2"/>
<evidence type="ECO:0000313" key="2">
    <source>
        <dbReference type="Proteomes" id="UP000219612"/>
    </source>
</evidence>
<dbReference type="Gene3D" id="3.40.50.1240">
    <property type="entry name" value="Phosphoglycerate mutase-like"/>
    <property type="match status" value="1"/>
</dbReference>
<name>A0A285JTE0_9ACTN</name>
<dbReference type="RefSeq" id="WP_097326914.1">
    <property type="nucleotide sequence ID" value="NZ_OBDY01000025.1"/>
</dbReference>
<dbReference type="InterPro" id="IPR013078">
    <property type="entry name" value="His_Pase_superF_clade-1"/>
</dbReference>
<proteinExistence type="predicted"/>
<dbReference type="AlphaFoldDB" id="A0A285JTE0"/>
<dbReference type="SUPFAM" id="SSF53254">
    <property type="entry name" value="Phosphoglycerate mutase-like"/>
    <property type="match status" value="1"/>
</dbReference>
<keyword evidence="2" id="KW-1185">Reference proteome</keyword>
<dbReference type="PANTHER" id="PTHR47623:SF1">
    <property type="entry name" value="OS09G0287300 PROTEIN"/>
    <property type="match status" value="1"/>
</dbReference>
<dbReference type="SMART" id="SM00855">
    <property type="entry name" value="PGAM"/>
    <property type="match status" value="1"/>
</dbReference>
<dbReference type="Pfam" id="PF00300">
    <property type="entry name" value="His_Phos_1"/>
    <property type="match status" value="1"/>
</dbReference>
<accession>A0A285JTE0</accession>
<dbReference type="CDD" id="cd07067">
    <property type="entry name" value="HP_PGM_like"/>
    <property type="match status" value="1"/>
</dbReference>
<organism evidence="1 2">
    <name type="scientific">Paractinoplanes atraurantiacus</name>
    <dbReference type="NCBI Taxonomy" id="1036182"/>
    <lineage>
        <taxon>Bacteria</taxon>
        <taxon>Bacillati</taxon>
        <taxon>Actinomycetota</taxon>
        <taxon>Actinomycetes</taxon>
        <taxon>Micromonosporales</taxon>
        <taxon>Micromonosporaceae</taxon>
        <taxon>Paractinoplanes</taxon>
    </lineage>
</organism>
<dbReference type="PANTHER" id="PTHR47623">
    <property type="entry name" value="OS09G0287300 PROTEIN"/>
    <property type="match status" value="1"/>
</dbReference>
<protein>
    <submittedName>
        <fullName evidence="1">Phosphohistidine phosphatase</fullName>
    </submittedName>
</protein>
<reference evidence="1 2" key="1">
    <citation type="submission" date="2017-09" db="EMBL/GenBank/DDBJ databases">
        <authorList>
            <person name="Ehlers B."/>
            <person name="Leendertz F.H."/>
        </authorList>
    </citation>
    <scope>NUCLEOTIDE SEQUENCE [LARGE SCALE GENOMIC DNA]</scope>
    <source>
        <strain evidence="1 2">CGMCC 4.6857</strain>
    </source>
</reference>
<evidence type="ECO:0000313" key="1">
    <source>
        <dbReference type="EMBL" id="SNY63343.1"/>
    </source>
</evidence>
<sequence length="173" mass="18935">MTARTLVLLRHAKAEIIGDDQQDFDRKLTERGETDADAAGAWLADERLHPDLVLCSPAARTRQTWQGVSIALAQAKPGGGAPEVRYEESLYFGGRTEVFDLLRTVPDTVRTVLVVGHNPTVSEVSLLLIPDAQYDGVDVALKTAGLAVHREEGSWSTTEPRAMHLIERHTARG</sequence>
<dbReference type="EMBL" id="OBDY01000025">
    <property type="protein sequence ID" value="SNY63343.1"/>
    <property type="molecule type" value="Genomic_DNA"/>
</dbReference>